<dbReference type="Proteomes" id="UP000515152">
    <property type="component" value="Unplaced"/>
</dbReference>
<dbReference type="GeneID" id="122132097"/>
<evidence type="ECO:0000259" key="2">
    <source>
        <dbReference type="PROSITE" id="PS50049"/>
    </source>
</evidence>
<sequence length="291" mass="33267">MTSDAQIHNNYSELKRVPKLNQKDCATKWNAFLLTLSFILGAETFISACLLHGLFQDISKAQEEVKYGEYPVECLYKFLDSNTQTHHQIDLQTCDLLIQELGNGAHRRLQWDIKNTIFESLAECNISQEYLPAIHVGAETELRQFNHLPSDGANKMTSAHRLQWNNIDGQVTEDGLMRLTPDGETVVPQDGLYFVYSQVYFQLTPSRPPGRNFSFFQTIYKRTTTHSQPIPLAKARERLCLNPTFNTQLFSSHQGALFHLHKGDKLSLSVWDMSAVRLLQDSTYFGAFMVK</sequence>
<protein>
    <submittedName>
        <fullName evidence="4">Tumor necrosis factor (Ligand) superfamily, member 10 like 4 isoform X2</fullName>
    </submittedName>
</protein>
<feature type="domain" description="THD" evidence="2">
    <location>
        <begin position="132"/>
        <end position="290"/>
    </location>
</feature>
<keyword evidence="1" id="KW-0812">Transmembrane</keyword>
<dbReference type="SMART" id="SM00207">
    <property type="entry name" value="TNF"/>
    <property type="match status" value="1"/>
</dbReference>
<dbReference type="PANTHER" id="PTHR11471:SF55">
    <property type="entry name" value="DEATH LIGAND 3"/>
    <property type="match status" value="1"/>
</dbReference>
<dbReference type="AlphaFoldDB" id="A0A8M1KFY1"/>
<evidence type="ECO:0000313" key="4">
    <source>
        <dbReference type="RefSeq" id="XP_042562807.1"/>
    </source>
</evidence>
<dbReference type="Pfam" id="PF00229">
    <property type="entry name" value="TNF"/>
    <property type="match status" value="1"/>
</dbReference>
<dbReference type="PROSITE" id="PS50049">
    <property type="entry name" value="THD_2"/>
    <property type="match status" value="1"/>
</dbReference>
<feature type="transmembrane region" description="Helical" evidence="1">
    <location>
        <begin position="31"/>
        <end position="55"/>
    </location>
</feature>
<keyword evidence="3" id="KW-1185">Reference proteome</keyword>
<evidence type="ECO:0000256" key="1">
    <source>
        <dbReference type="SAM" id="Phobius"/>
    </source>
</evidence>
<evidence type="ECO:0000313" key="3">
    <source>
        <dbReference type="Proteomes" id="UP000515152"/>
    </source>
</evidence>
<dbReference type="InterPro" id="IPR006052">
    <property type="entry name" value="TNF_dom"/>
</dbReference>
<dbReference type="RefSeq" id="XP_042562807.1">
    <property type="nucleotide sequence ID" value="XM_042706873.1"/>
</dbReference>
<name>A0A8M1KFY1_CLUHA</name>
<dbReference type="GO" id="GO:0005164">
    <property type="term" value="F:tumor necrosis factor receptor binding"/>
    <property type="evidence" value="ECO:0007669"/>
    <property type="project" value="InterPro"/>
</dbReference>
<proteinExistence type="predicted"/>
<keyword evidence="1" id="KW-0472">Membrane</keyword>
<dbReference type="PANTHER" id="PTHR11471">
    <property type="entry name" value="TUMOR NECROSIS FACTOR FAMILY MEMBER"/>
    <property type="match status" value="1"/>
</dbReference>
<reference evidence="4" key="1">
    <citation type="submission" date="2025-08" db="UniProtKB">
        <authorList>
            <consortium name="RefSeq"/>
        </authorList>
    </citation>
    <scope>IDENTIFICATION</scope>
</reference>
<gene>
    <name evidence="4" type="primary">tnfsf10l4</name>
</gene>
<organism evidence="3 4">
    <name type="scientific">Clupea harengus</name>
    <name type="common">Atlantic herring</name>
    <dbReference type="NCBI Taxonomy" id="7950"/>
    <lineage>
        <taxon>Eukaryota</taxon>
        <taxon>Metazoa</taxon>
        <taxon>Chordata</taxon>
        <taxon>Craniata</taxon>
        <taxon>Vertebrata</taxon>
        <taxon>Euteleostomi</taxon>
        <taxon>Actinopterygii</taxon>
        <taxon>Neopterygii</taxon>
        <taxon>Teleostei</taxon>
        <taxon>Clupei</taxon>
        <taxon>Clupeiformes</taxon>
        <taxon>Clupeoidei</taxon>
        <taxon>Clupeidae</taxon>
        <taxon>Clupea</taxon>
    </lineage>
</organism>
<accession>A0A8M1KFY1</accession>
<dbReference type="CDD" id="cd00184">
    <property type="entry name" value="TNF"/>
    <property type="match status" value="1"/>
</dbReference>
<dbReference type="CTD" id="503595"/>
<dbReference type="GO" id="GO:0006955">
    <property type="term" value="P:immune response"/>
    <property type="evidence" value="ECO:0007669"/>
    <property type="project" value="InterPro"/>
</dbReference>
<keyword evidence="1" id="KW-1133">Transmembrane helix</keyword>
<dbReference type="GO" id="GO:0016020">
    <property type="term" value="C:membrane"/>
    <property type="evidence" value="ECO:0007669"/>
    <property type="project" value="InterPro"/>
</dbReference>